<organism evidence="1 2">
    <name type="scientific">Herbaspirillum frisingense</name>
    <dbReference type="NCBI Taxonomy" id="92645"/>
    <lineage>
        <taxon>Bacteria</taxon>
        <taxon>Pseudomonadati</taxon>
        <taxon>Pseudomonadota</taxon>
        <taxon>Betaproteobacteria</taxon>
        <taxon>Burkholderiales</taxon>
        <taxon>Oxalobacteraceae</taxon>
        <taxon>Herbaspirillum</taxon>
    </lineage>
</organism>
<dbReference type="RefSeq" id="WP_310011545.1">
    <property type="nucleotide sequence ID" value="NZ_JAVDSJ010000005.1"/>
</dbReference>
<proteinExistence type="predicted"/>
<name>A0ABU1PIB6_9BURK</name>
<keyword evidence="2" id="KW-1185">Reference proteome</keyword>
<dbReference type="EMBL" id="JAVDSJ010000005">
    <property type="protein sequence ID" value="MDR6585654.1"/>
    <property type="molecule type" value="Genomic_DNA"/>
</dbReference>
<evidence type="ECO:0000313" key="2">
    <source>
        <dbReference type="Proteomes" id="UP001260715"/>
    </source>
</evidence>
<dbReference type="Proteomes" id="UP001260715">
    <property type="component" value="Unassembled WGS sequence"/>
</dbReference>
<evidence type="ECO:0008006" key="3">
    <source>
        <dbReference type="Google" id="ProtNLM"/>
    </source>
</evidence>
<evidence type="ECO:0000313" key="1">
    <source>
        <dbReference type="EMBL" id="MDR6585654.1"/>
    </source>
</evidence>
<accession>A0ABU1PIB6</accession>
<sequence>MKKTDKKLFDDEAEMQEWLKGILQDDNQAFEALVSNSAYLNNFSPSGYAEEKFLESYKLAWGALTYVEILTSDANISLTKTEVLRPDFILYDQEKESIVIVELKNRAQATREAGTEIGAYAAAIRKYMPLLADSDIVNVIVSSAWPPLLRHFIFNEIVWLGRSVICVEPMIENGEKHLRIKDIRSFTNNERAAKIPLDALGGHIIGLECSGTHGESLSRYVPRMRLAGMAMARKGTALRSHGFAFLWRTNNEHARYCFTLVNAAPLLDLGHLAEQDPPFSPINSFAQRLHRLVRAYGPGGHTRSLSLIDKHAKVFMNRWCKPVSEAYFDWEFLKQDIFDNKVKMLGFYPWGVFAEAFHRKLAQRISKGKDTTHDHCETGWDVICELVASC</sequence>
<comment type="caution">
    <text evidence="1">The sequence shown here is derived from an EMBL/GenBank/DDBJ whole genome shotgun (WGS) entry which is preliminary data.</text>
</comment>
<gene>
    <name evidence="1" type="ORF">J2W50_003872</name>
</gene>
<protein>
    <recommendedName>
        <fullName evidence="3">PD-(D/E)XK nuclease family protein</fullName>
    </recommendedName>
</protein>
<reference evidence="1 2" key="1">
    <citation type="submission" date="2023-07" db="EMBL/GenBank/DDBJ databases">
        <title>Sorghum-associated microbial communities from plants grown in Nebraska, USA.</title>
        <authorList>
            <person name="Schachtman D."/>
        </authorList>
    </citation>
    <scope>NUCLEOTIDE SEQUENCE [LARGE SCALE GENOMIC DNA]</scope>
    <source>
        <strain evidence="1 2">596</strain>
    </source>
</reference>